<dbReference type="Pfam" id="PF10014">
    <property type="entry name" value="2OG-Fe_Oxy_2"/>
    <property type="match status" value="1"/>
</dbReference>
<dbReference type="GO" id="GO:0051213">
    <property type="term" value="F:dioxygenase activity"/>
    <property type="evidence" value="ECO:0007669"/>
    <property type="project" value="UniProtKB-KW"/>
</dbReference>
<dbReference type="RefSeq" id="WP_233729823.1">
    <property type="nucleotide sequence ID" value="NZ_JAJVCN010000003.1"/>
</dbReference>
<proteinExistence type="predicted"/>
<evidence type="ECO:0000313" key="2">
    <source>
        <dbReference type="Proteomes" id="UP001521150"/>
    </source>
</evidence>
<name>A0ABS8ZKJ5_9PSEU</name>
<protein>
    <submittedName>
        <fullName evidence="1">2OG-Fe dioxygenase family protein</fullName>
    </submittedName>
</protein>
<keyword evidence="1" id="KW-0223">Dioxygenase</keyword>
<dbReference type="Proteomes" id="UP001521150">
    <property type="component" value="Unassembled WGS sequence"/>
</dbReference>
<keyword evidence="1" id="KW-0560">Oxidoreductase</keyword>
<accession>A0ABS8ZKJ5</accession>
<reference evidence="1 2" key="1">
    <citation type="submission" date="2021-12" db="EMBL/GenBank/DDBJ databases">
        <title>Genome sequence of Kibdelosporangium philippinense ATCC 49844.</title>
        <authorList>
            <person name="Fedorov E.A."/>
            <person name="Omeragic M."/>
            <person name="Shalygina K.F."/>
            <person name="Maclea K.S."/>
        </authorList>
    </citation>
    <scope>NUCLEOTIDE SEQUENCE [LARGE SCALE GENOMIC DNA]</scope>
    <source>
        <strain evidence="1 2">ATCC 49844</strain>
    </source>
</reference>
<dbReference type="Gene3D" id="2.60.120.620">
    <property type="entry name" value="q2cbj1_9rhob like domain"/>
    <property type="match status" value="1"/>
</dbReference>
<sequence>MTETITPAWRSPADLNLAWKHMRTAGYFLGSDDTLGLRPGFRQRLHQNYFTEAVLRNYPDDSPADRERARDVLRYRWSSEDKVELSRHDAIGLGTGNGRKGPTEVARAELSADAEVTAWTAGILSCVPPEKRLEEGTFGVNLFRTRTQVVSGPHQDHEQFIVVYVVAKTGTGAETSLHTVDDEADVVVRTVLRPGEFVIFDDSRFKHSASPLIDPPDGKAMRDVLVCTVNYPGTYPIEASQLER</sequence>
<dbReference type="InterPro" id="IPR018724">
    <property type="entry name" value="2OG-Fe_dioxygenase"/>
</dbReference>
<comment type="caution">
    <text evidence="1">The sequence shown here is derived from an EMBL/GenBank/DDBJ whole genome shotgun (WGS) entry which is preliminary data.</text>
</comment>
<evidence type="ECO:0000313" key="1">
    <source>
        <dbReference type="EMBL" id="MCE7008309.1"/>
    </source>
</evidence>
<keyword evidence="2" id="KW-1185">Reference proteome</keyword>
<gene>
    <name evidence="1" type="ORF">LWC34_36680</name>
</gene>
<dbReference type="EMBL" id="JAJVCN010000003">
    <property type="protein sequence ID" value="MCE7008309.1"/>
    <property type="molecule type" value="Genomic_DNA"/>
</dbReference>
<organism evidence="1 2">
    <name type="scientific">Kibdelosporangium philippinense</name>
    <dbReference type="NCBI Taxonomy" id="211113"/>
    <lineage>
        <taxon>Bacteria</taxon>
        <taxon>Bacillati</taxon>
        <taxon>Actinomycetota</taxon>
        <taxon>Actinomycetes</taxon>
        <taxon>Pseudonocardiales</taxon>
        <taxon>Pseudonocardiaceae</taxon>
        <taxon>Kibdelosporangium</taxon>
    </lineage>
</organism>